<gene>
    <name evidence="1" type="ORF">HNQ08_002561</name>
</gene>
<comment type="caution">
    <text evidence="1">The sequence shown here is derived from an EMBL/GenBank/DDBJ whole genome shotgun (WGS) entry which is preliminary data.</text>
</comment>
<protein>
    <submittedName>
        <fullName evidence="1">Uncharacterized protein</fullName>
    </submittedName>
</protein>
<organism evidence="1 2">
    <name type="scientific">Deinococcus humi</name>
    <dbReference type="NCBI Taxonomy" id="662880"/>
    <lineage>
        <taxon>Bacteria</taxon>
        <taxon>Thermotogati</taxon>
        <taxon>Deinococcota</taxon>
        <taxon>Deinococci</taxon>
        <taxon>Deinococcales</taxon>
        <taxon>Deinococcaceae</taxon>
        <taxon>Deinococcus</taxon>
    </lineage>
</organism>
<dbReference type="Proteomes" id="UP000552709">
    <property type="component" value="Unassembled WGS sequence"/>
</dbReference>
<evidence type="ECO:0000313" key="1">
    <source>
        <dbReference type="EMBL" id="MBB5363463.1"/>
    </source>
</evidence>
<reference evidence="1 2" key="1">
    <citation type="submission" date="2020-08" db="EMBL/GenBank/DDBJ databases">
        <title>Genomic Encyclopedia of Type Strains, Phase IV (KMG-IV): sequencing the most valuable type-strain genomes for metagenomic binning, comparative biology and taxonomic classification.</title>
        <authorList>
            <person name="Goeker M."/>
        </authorList>
    </citation>
    <scope>NUCLEOTIDE SEQUENCE [LARGE SCALE GENOMIC DNA]</scope>
    <source>
        <strain evidence="1 2">DSM 27939</strain>
    </source>
</reference>
<dbReference type="AlphaFoldDB" id="A0A7W8NG69"/>
<dbReference type="RefSeq" id="WP_184132369.1">
    <property type="nucleotide sequence ID" value="NZ_JACHFL010000005.1"/>
</dbReference>
<name>A0A7W8NG69_9DEIO</name>
<dbReference type="EMBL" id="JACHFL010000005">
    <property type="protein sequence ID" value="MBB5363463.1"/>
    <property type="molecule type" value="Genomic_DNA"/>
</dbReference>
<proteinExistence type="predicted"/>
<accession>A0A7W8NG69</accession>
<keyword evidence="2" id="KW-1185">Reference proteome</keyword>
<evidence type="ECO:0000313" key="2">
    <source>
        <dbReference type="Proteomes" id="UP000552709"/>
    </source>
</evidence>
<sequence>MNHEPPAHIPGVPDGRVYVLRIWEERSTGSVGWRASVRESTHGERSYFASIDECLEYLYTEFLRR</sequence>